<name>A0A6L8KJJ2_9BURK</name>
<keyword evidence="1" id="KW-0472">Membrane</keyword>
<organism evidence="2 3">
    <name type="scientific">Duganella flavida</name>
    <dbReference type="NCBI Taxonomy" id="2692175"/>
    <lineage>
        <taxon>Bacteria</taxon>
        <taxon>Pseudomonadati</taxon>
        <taxon>Pseudomonadota</taxon>
        <taxon>Betaproteobacteria</taxon>
        <taxon>Burkholderiales</taxon>
        <taxon>Oxalobacteraceae</taxon>
        <taxon>Telluria group</taxon>
        <taxon>Duganella</taxon>
    </lineage>
</organism>
<evidence type="ECO:0008006" key="4">
    <source>
        <dbReference type="Google" id="ProtNLM"/>
    </source>
</evidence>
<reference evidence="2 3" key="1">
    <citation type="submission" date="2019-12" db="EMBL/GenBank/DDBJ databases">
        <title>Novel species isolated from a subtropical stream in China.</title>
        <authorList>
            <person name="Lu H."/>
        </authorList>
    </citation>
    <scope>NUCLEOTIDE SEQUENCE [LARGE SCALE GENOMIC DNA]</scope>
    <source>
        <strain evidence="2 3">FT135W</strain>
    </source>
</reference>
<sequence>MQTLNGWVANCIAGGAVLGGLPLLAALVSFMQLMEARNAGHPYSGDAIGLAIMSIVAFGIAVVSLLIGTAYFSYKRTRHQQNPKRWHMMALIWVTVEVVGSFLYFVFF</sequence>
<evidence type="ECO:0000313" key="3">
    <source>
        <dbReference type="Proteomes" id="UP000479335"/>
    </source>
</evidence>
<dbReference type="Proteomes" id="UP000479335">
    <property type="component" value="Unassembled WGS sequence"/>
</dbReference>
<keyword evidence="3" id="KW-1185">Reference proteome</keyword>
<feature type="transmembrane region" description="Helical" evidence="1">
    <location>
        <begin position="48"/>
        <end position="74"/>
    </location>
</feature>
<feature type="transmembrane region" description="Helical" evidence="1">
    <location>
        <begin position="86"/>
        <end position="107"/>
    </location>
</feature>
<evidence type="ECO:0000313" key="2">
    <source>
        <dbReference type="EMBL" id="MYM24681.1"/>
    </source>
</evidence>
<keyword evidence="1" id="KW-1133">Transmembrane helix</keyword>
<evidence type="ECO:0000256" key="1">
    <source>
        <dbReference type="SAM" id="Phobius"/>
    </source>
</evidence>
<dbReference type="AlphaFoldDB" id="A0A6L8KJJ2"/>
<dbReference type="RefSeq" id="WP_161008148.1">
    <property type="nucleotide sequence ID" value="NZ_WWCN01000012.1"/>
</dbReference>
<gene>
    <name evidence="2" type="ORF">GTP46_18760</name>
</gene>
<accession>A0A6L8KJJ2</accession>
<proteinExistence type="predicted"/>
<comment type="caution">
    <text evidence="2">The sequence shown here is derived from an EMBL/GenBank/DDBJ whole genome shotgun (WGS) entry which is preliminary data.</text>
</comment>
<protein>
    <recommendedName>
        <fullName evidence="4">DUF4190 domain-containing protein</fullName>
    </recommendedName>
</protein>
<keyword evidence="1" id="KW-0812">Transmembrane</keyword>
<feature type="transmembrane region" description="Helical" evidence="1">
    <location>
        <begin position="7"/>
        <end position="28"/>
    </location>
</feature>
<dbReference type="EMBL" id="WWCN01000012">
    <property type="protein sequence ID" value="MYM24681.1"/>
    <property type="molecule type" value="Genomic_DNA"/>
</dbReference>